<dbReference type="EMBL" id="SNZR01000015">
    <property type="protein sequence ID" value="TDR88106.1"/>
    <property type="molecule type" value="Genomic_DNA"/>
</dbReference>
<reference evidence="2 3" key="1">
    <citation type="submission" date="2019-03" db="EMBL/GenBank/DDBJ databases">
        <title>Genomic Encyclopedia of Type Strains, Phase IV (KMG-IV): sequencing the most valuable type-strain genomes for metagenomic binning, comparative biology and taxonomic classification.</title>
        <authorList>
            <person name="Goeker M."/>
        </authorList>
    </citation>
    <scope>NUCLEOTIDE SEQUENCE [LARGE SCALE GENOMIC DNA]</scope>
    <source>
        <strain evidence="2 3">DSM 25903</strain>
    </source>
</reference>
<accession>A0A4R7BVZ0</accession>
<keyword evidence="1" id="KW-0472">Membrane</keyword>
<evidence type="ECO:0000313" key="3">
    <source>
        <dbReference type="Proteomes" id="UP000295122"/>
    </source>
</evidence>
<protein>
    <submittedName>
        <fullName evidence="2">Uncharacterized protein</fullName>
    </submittedName>
</protein>
<organism evidence="2 3">
    <name type="scientific">Enterovirga rhinocerotis</name>
    <dbReference type="NCBI Taxonomy" id="1339210"/>
    <lineage>
        <taxon>Bacteria</taxon>
        <taxon>Pseudomonadati</taxon>
        <taxon>Pseudomonadota</taxon>
        <taxon>Alphaproteobacteria</taxon>
        <taxon>Hyphomicrobiales</taxon>
        <taxon>Methylobacteriaceae</taxon>
        <taxon>Enterovirga</taxon>
    </lineage>
</organism>
<keyword evidence="1" id="KW-0812">Transmembrane</keyword>
<keyword evidence="3" id="KW-1185">Reference proteome</keyword>
<sequence length="269" mass="29244">MAEVSIEERAALAAERNNLSKILVSYSIVAIMLLLASAFVFTVTVTLSLTAADTRIDKVIGIADKVISSFFPLVGAWVGTVVAFYFARDNFIVATQSAQALLRKEPVDPLSLKSAESSMIPLAKATVKRGSEATLKATTLRALLTEMADKNVSRLPLLFEDDRPFAVLHADRIRQFFAEKGAAIDQAEATLQTMLADPEYARWLPASYALVGPSTSLSDGWTAIQTQKMRMGRLGCRDALVTKNGKADEAVVGFLTDEVINRERLTATQ</sequence>
<feature type="transmembrane region" description="Helical" evidence="1">
    <location>
        <begin position="70"/>
        <end position="87"/>
    </location>
</feature>
<name>A0A4R7BVZ0_9HYPH</name>
<evidence type="ECO:0000313" key="2">
    <source>
        <dbReference type="EMBL" id="TDR88106.1"/>
    </source>
</evidence>
<keyword evidence="1" id="KW-1133">Transmembrane helix</keyword>
<evidence type="ECO:0000256" key="1">
    <source>
        <dbReference type="SAM" id="Phobius"/>
    </source>
</evidence>
<proteinExistence type="predicted"/>
<gene>
    <name evidence="2" type="ORF">EV668_3974</name>
</gene>
<dbReference type="AlphaFoldDB" id="A0A4R7BVZ0"/>
<dbReference type="Proteomes" id="UP000295122">
    <property type="component" value="Unassembled WGS sequence"/>
</dbReference>
<feature type="transmembrane region" description="Helical" evidence="1">
    <location>
        <begin position="26"/>
        <end position="49"/>
    </location>
</feature>
<comment type="caution">
    <text evidence="2">The sequence shown here is derived from an EMBL/GenBank/DDBJ whole genome shotgun (WGS) entry which is preliminary data.</text>
</comment>